<accession>A0A1H6DGD8</accession>
<protein>
    <submittedName>
        <fullName evidence="2">Uncharacterized protein</fullName>
    </submittedName>
</protein>
<feature type="compositionally biased region" description="Basic residues" evidence="1">
    <location>
        <begin position="13"/>
        <end position="34"/>
    </location>
</feature>
<feature type="compositionally biased region" description="Low complexity" evidence="1">
    <location>
        <begin position="43"/>
        <end position="54"/>
    </location>
</feature>
<evidence type="ECO:0000313" key="3">
    <source>
        <dbReference type="Proteomes" id="UP000236732"/>
    </source>
</evidence>
<feature type="region of interest" description="Disordered" evidence="1">
    <location>
        <begin position="13"/>
        <end position="98"/>
    </location>
</feature>
<dbReference type="Proteomes" id="UP000236732">
    <property type="component" value="Unassembled WGS sequence"/>
</dbReference>
<sequence length="267" mass="28802">MATRPLRRCYRLHPRRRSTLHRAPHRHGRPRRALRPAGPPHPAWASSSAWPFAPTDGPRPHGWPSLPRAALTRTAPRPRGPASPARAASPAHVTGTWRPHMAPAHGARTWRPHMAPAHGARTCDSHLSPTQVAPSALVRTGHGQGTWRFFPSMVIEPMFVDQVDTERDRNYVRPSDGGARGSASRGPGRGPFASPSDARDRAPRAKGASSSSAETSGRVLAGRGEGKLLVRPARRKCRWGLRLLASPVETPAAAHDSRGGTQDGTTA</sequence>
<feature type="compositionally biased region" description="Low complexity" evidence="1">
    <location>
        <begin position="66"/>
        <end position="91"/>
    </location>
</feature>
<feature type="region of interest" description="Disordered" evidence="1">
    <location>
        <begin position="244"/>
        <end position="267"/>
    </location>
</feature>
<proteinExistence type="predicted"/>
<feature type="compositionally biased region" description="Low complexity" evidence="1">
    <location>
        <begin position="173"/>
        <end position="186"/>
    </location>
</feature>
<evidence type="ECO:0000313" key="2">
    <source>
        <dbReference type="EMBL" id="SEG84274.1"/>
    </source>
</evidence>
<gene>
    <name evidence="2" type="ORF">SAMN05444920_105339</name>
</gene>
<name>A0A1H6DGD8_9ACTN</name>
<dbReference type="AlphaFoldDB" id="A0A1H6DGD8"/>
<keyword evidence="3" id="KW-1185">Reference proteome</keyword>
<dbReference type="EMBL" id="FNVT01000005">
    <property type="protein sequence ID" value="SEG84274.1"/>
    <property type="molecule type" value="Genomic_DNA"/>
</dbReference>
<feature type="region of interest" description="Disordered" evidence="1">
    <location>
        <begin position="166"/>
        <end position="227"/>
    </location>
</feature>
<reference evidence="2 3" key="1">
    <citation type="submission" date="2016-10" db="EMBL/GenBank/DDBJ databases">
        <authorList>
            <person name="de Groot N.N."/>
        </authorList>
    </citation>
    <scope>NUCLEOTIDE SEQUENCE [LARGE SCALE GENOMIC DNA]</scope>
    <source>
        <strain evidence="2 3">CGMCC 4.7037</strain>
    </source>
</reference>
<organism evidence="2 3">
    <name type="scientific">Nonomuraea solani</name>
    <dbReference type="NCBI Taxonomy" id="1144553"/>
    <lineage>
        <taxon>Bacteria</taxon>
        <taxon>Bacillati</taxon>
        <taxon>Actinomycetota</taxon>
        <taxon>Actinomycetes</taxon>
        <taxon>Streptosporangiales</taxon>
        <taxon>Streptosporangiaceae</taxon>
        <taxon>Nonomuraea</taxon>
    </lineage>
</organism>
<evidence type="ECO:0000256" key="1">
    <source>
        <dbReference type="SAM" id="MobiDB-lite"/>
    </source>
</evidence>